<feature type="transmembrane region" description="Helical" evidence="21">
    <location>
        <begin position="450"/>
        <end position="468"/>
    </location>
</feature>
<feature type="transmembrane region" description="Helical" evidence="21">
    <location>
        <begin position="142"/>
        <end position="164"/>
    </location>
</feature>
<dbReference type="Proteomes" id="UP000285625">
    <property type="component" value="Unassembled WGS sequence"/>
</dbReference>
<comment type="catalytic activity">
    <reaction evidence="1 21">
        <text>2 a quinol + O2 = 2 a quinone + 2 H2O</text>
        <dbReference type="Rhea" id="RHEA:55376"/>
        <dbReference type="ChEBI" id="CHEBI:15377"/>
        <dbReference type="ChEBI" id="CHEBI:15379"/>
        <dbReference type="ChEBI" id="CHEBI:24646"/>
        <dbReference type="ChEBI" id="CHEBI:132124"/>
    </reaction>
</comment>
<name>A0A0A8HUE0_STAHY</name>
<comment type="caution">
    <text evidence="22">The sequence shown here is derived from an EMBL/GenBank/DDBJ whole genome shotgun (WGS) entry which is preliminary data.</text>
</comment>
<comment type="subcellular location">
    <subcellularLocation>
        <location evidence="3 21">Cell membrane</location>
        <topology evidence="3 21">Multi-pass membrane protein</topology>
    </subcellularLocation>
</comment>
<keyword evidence="12 21" id="KW-0375">Hydrogen ion transport</keyword>
<dbReference type="Pfam" id="PF00115">
    <property type="entry name" value="COX1"/>
    <property type="match status" value="1"/>
</dbReference>
<keyword evidence="11 21" id="KW-0479">Metal-binding</keyword>
<dbReference type="Gene3D" id="1.20.210.10">
    <property type="entry name" value="Cytochrome c oxidase-like, subunit I domain"/>
    <property type="match status" value="1"/>
</dbReference>
<feature type="transmembrane region" description="Helical" evidence="21">
    <location>
        <begin position="488"/>
        <end position="514"/>
    </location>
</feature>
<sequence length="662" mass="75033">MDFPWHELIVNGNWMITMAQIGAPFLVIGVIAALTYFKLWGYLYKEWFMSVDHKKIGLMYLICAVLMFVRGGIDAILLRIQLTVPNNPFLESNHYNEIFTTHGVIMIIFMAMPLVIGLMNIIIPLQIGARDVAFPLLNNISFWLFVAGMLLFNISFIIGGSPAAGWTNYAPLAGEFSPGPGVNYYLIAIQISGIGTLATGINFFVTIIKLKTPSMTFMQMPMFVVTTFITMLIIILAFPVLTVALALMTVDRVFDFSFFTVAGGGMPMLWANFFWVWGHPEVYILVLPAFGIYSEIIPTFARKRLFGHQSMVWATAGIAFLSFIVWVHHFYTMGSGALVNSFFSITTMLIAVPTGVKIFNWLFTLYQGRITFESPMLFSLAFIPNFTIGGVTGVMLAMASADFQYHNTYFLVAHFHYTIVAGVVFACFAAMIFWYPKAMGYKLFEKPNKWFFWIFMIGFNVTFLPQFVLGLDGMPRRLYKYLPEDGWFLLNVISSIGAAMMSIAFLIFVGNIVYSHLKAPREATGDNWGGLGRGLEWSTASAIPPHYNFAKTPHWDDLDSFVEMKAQGRHYLDDHDYKDIHMPNNTHIGFWMGILFFIGGFFLVFETILPAILSLLGIFGLMIWRSFQQDHGYYIPASEVAENEARLRKARQKEREAMNHES</sequence>
<evidence type="ECO:0000256" key="14">
    <source>
        <dbReference type="ARBA" id="ARBA00022989"/>
    </source>
</evidence>
<feature type="transmembrane region" description="Helical" evidence="21">
    <location>
        <begin position="588"/>
        <end position="605"/>
    </location>
</feature>
<dbReference type="GO" id="GO:0005886">
    <property type="term" value="C:plasma membrane"/>
    <property type="evidence" value="ECO:0007669"/>
    <property type="project" value="UniProtKB-SubCell"/>
</dbReference>
<keyword evidence="16 21" id="KW-0408">Iron</keyword>
<evidence type="ECO:0000256" key="17">
    <source>
        <dbReference type="ARBA" id="ARBA00023008"/>
    </source>
</evidence>
<dbReference type="STRING" id="1284.SHYC_09020"/>
<dbReference type="PANTHER" id="PTHR10422">
    <property type="entry name" value="CYTOCHROME C OXIDASE SUBUNIT 1"/>
    <property type="match status" value="1"/>
</dbReference>
<feature type="transmembrane region" description="Helical" evidence="21">
    <location>
        <begin position="419"/>
        <end position="438"/>
    </location>
</feature>
<evidence type="ECO:0000313" key="22">
    <source>
        <dbReference type="EMBL" id="RIO47187.1"/>
    </source>
</evidence>
<keyword evidence="10 20" id="KW-0812">Transmembrane</keyword>
<dbReference type="GO" id="GO:0022904">
    <property type="term" value="P:respiratory electron transport chain"/>
    <property type="evidence" value="ECO:0007669"/>
    <property type="project" value="TreeGrafter"/>
</dbReference>
<dbReference type="CDD" id="cd01662">
    <property type="entry name" value="Ubiquinol_Oxidase_I"/>
    <property type="match status" value="1"/>
</dbReference>
<dbReference type="InterPro" id="IPR000883">
    <property type="entry name" value="Cyt_C_Oxase_1"/>
</dbReference>
<evidence type="ECO:0000256" key="2">
    <source>
        <dbReference type="ARBA" id="ARBA00003308"/>
    </source>
</evidence>
<evidence type="ECO:0000256" key="5">
    <source>
        <dbReference type="ARBA" id="ARBA00009578"/>
    </source>
</evidence>
<keyword evidence="6 20" id="KW-0813">Transport</keyword>
<dbReference type="EMBL" id="QXVO01000005">
    <property type="protein sequence ID" value="RIO47187.1"/>
    <property type="molecule type" value="Genomic_DNA"/>
</dbReference>
<dbReference type="PROSITE" id="PS00077">
    <property type="entry name" value="COX1_CUB"/>
    <property type="match status" value="1"/>
</dbReference>
<dbReference type="InterPro" id="IPR023615">
    <property type="entry name" value="Cyt_c_Oxase_su1_BS"/>
</dbReference>
<dbReference type="GeneID" id="41073582"/>
<feature type="transmembrane region" description="Helical" evidence="21">
    <location>
        <begin position="377"/>
        <end position="399"/>
    </location>
</feature>
<evidence type="ECO:0000256" key="21">
    <source>
        <dbReference type="RuleBase" id="RU367144"/>
    </source>
</evidence>
<feature type="transmembrane region" description="Helical" evidence="21">
    <location>
        <begin position="311"/>
        <end position="331"/>
    </location>
</feature>
<keyword evidence="9 20" id="KW-0679">Respiratory chain</keyword>
<dbReference type="SUPFAM" id="SSF81442">
    <property type="entry name" value="Cytochrome c oxidase subunit I-like"/>
    <property type="match status" value="1"/>
</dbReference>
<feature type="transmembrane region" description="Helical" evidence="21">
    <location>
        <begin position="222"/>
        <end position="248"/>
    </location>
</feature>
<feature type="transmembrane region" description="Helical" evidence="21">
    <location>
        <begin position="184"/>
        <end position="210"/>
    </location>
</feature>
<reference evidence="22 23" key="1">
    <citation type="journal article" date="2016" name="Front. Microbiol.">
        <title>Comprehensive Phylogenetic Analysis of Bovine Non-aureus Staphylococci Species Based on Whole-Genome Sequencing.</title>
        <authorList>
            <person name="Naushad S."/>
            <person name="Barkema H.W."/>
            <person name="Luby C."/>
            <person name="Condas L.A."/>
            <person name="Nobrega D.B."/>
            <person name="Carson D.A."/>
            <person name="De Buck J."/>
        </authorList>
    </citation>
    <scope>NUCLEOTIDE SEQUENCE [LARGE SCALE GENOMIC DNA]</scope>
    <source>
        <strain evidence="22 23">SNUC 5959</strain>
    </source>
</reference>
<dbReference type="GO" id="GO:0005507">
    <property type="term" value="F:copper ion binding"/>
    <property type="evidence" value="ECO:0007669"/>
    <property type="project" value="UniProtKB-UniRule"/>
</dbReference>
<feature type="transmembrane region" description="Helical" evidence="21">
    <location>
        <begin position="12"/>
        <end position="37"/>
    </location>
</feature>
<evidence type="ECO:0000256" key="7">
    <source>
        <dbReference type="ARBA" id="ARBA00022475"/>
    </source>
</evidence>
<gene>
    <name evidence="22" type="primary">qoxB</name>
    <name evidence="22" type="ORF">BUZ57_02760</name>
</gene>
<evidence type="ECO:0000256" key="12">
    <source>
        <dbReference type="ARBA" id="ARBA00022781"/>
    </source>
</evidence>
<proteinExistence type="inferred from homology"/>
<comment type="cofactor">
    <cofactor evidence="21">
        <name>Cu cation</name>
        <dbReference type="ChEBI" id="CHEBI:23378"/>
    </cofactor>
    <text evidence="21">Binds a copper B center.</text>
</comment>
<evidence type="ECO:0000313" key="23">
    <source>
        <dbReference type="Proteomes" id="UP000285625"/>
    </source>
</evidence>
<comment type="similarity">
    <text evidence="5 20">Belongs to the heme-copper respiratory oxidase family.</text>
</comment>
<dbReference type="PROSITE" id="PS50855">
    <property type="entry name" value="COX1"/>
    <property type="match status" value="1"/>
</dbReference>
<dbReference type="GO" id="GO:0020037">
    <property type="term" value="F:heme binding"/>
    <property type="evidence" value="ECO:0007669"/>
    <property type="project" value="UniProtKB-UniRule"/>
</dbReference>
<dbReference type="UniPathway" id="UPA00705"/>
<dbReference type="AlphaFoldDB" id="A0A0A8HUE0"/>
<comment type="pathway">
    <text evidence="4 21">Energy metabolism; oxidative phosphorylation.</text>
</comment>
<keyword evidence="8 20" id="KW-0349">Heme</keyword>
<dbReference type="GO" id="GO:0016682">
    <property type="term" value="F:oxidoreductase activity, acting on diphenols and related substances as donors, oxygen as acceptor"/>
    <property type="evidence" value="ECO:0007669"/>
    <property type="project" value="UniProtKB-UniRule"/>
</dbReference>
<keyword evidence="19 21" id="KW-0472">Membrane</keyword>
<feature type="transmembrane region" description="Helical" evidence="21">
    <location>
        <begin position="337"/>
        <end position="356"/>
    </location>
</feature>
<dbReference type="PRINTS" id="PR01165">
    <property type="entry name" value="CYCOXIDASEI"/>
</dbReference>
<dbReference type="GO" id="GO:0098803">
    <property type="term" value="C:respiratory chain complex"/>
    <property type="evidence" value="ECO:0007669"/>
    <property type="project" value="UniProtKB-UniRule"/>
</dbReference>
<protein>
    <recommendedName>
        <fullName evidence="21">Quinol oxidase subunit 1</fullName>
        <ecNumber evidence="21">1.10.3.-</ecNumber>
    </recommendedName>
</protein>
<evidence type="ECO:0000256" key="13">
    <source>
        <dbReference type="ARBA" id="ARBA00022982"/>
    </source>
</evidence>
<dbReference type="GO" id="GO:0004129">
    <property type="term" value="F:cytochrome-c oxidase activity"/>
    <property type="evidence" value="ECO:0007669"/>
    <property type="project" value="UniProtKB-UniRule"/>
</dbReference>
<evidence type="ECO:0000256" key="1">
    <source>
        <dbReference type="ARBA" id="ARBA00000725"/>
    </source>
</evidence>
<evidence type="ECO:0000256" key="11">
    <source>
        <dbReference type="ARBA" id="ARBA00022723"/>
    </source>
</evidence>
<dbReference type="RefSeq" id="WP_039647681.1">
    <property type="nucleotide sequence ID" value="NZ_CP008747.1"/>
</dbReference>
<keyword evidence="15 21" id="KW-0560">Oxidoreductase</keyword>
<feature type="transmembrane region" description="Helical" evidence="21">
    <location>
        <begin position="611"/>
        <end position="627"/>
    </location>
</feature>
<evidence type="ECO:0000256" key="16">
    <source>
        <dbReference type="ARBA" id="ARBA00023004"/>
    </source>
</evidence>
<evidence type="ECO:0000256" key="8">
    <source>
        <dbReference type="ARBA" id="ARBA00022617"/>
    </source>
</evidence>
<dbReference type="PANTHER" id="PTHR10422:SF35">
    <property type="entry name" value="CYTOCHROME BO(3) UBIQUINOL OXIDASE SUBUNIT 1"/>
    <property type="match status" value="1"/>
</dbReference>
<evidence type="ECO:0000256" key="3">
    <source>
        <dbReference type="ARBA" id="ARBA00004651"/>
    </source>
</evidence>
<dbReference type="InterPro" id="IPR014233">
    <property type="entry name" value="QoxB"/>
</dbReference>
<evidence type="ECO:0000256" key="6">
    <source>
        <dbReference type="ARBA" id="ARBA00022448"/>
    </source>
</evidence>
<feature type="transmembrane region" description="Helical" evidence="21">
    <location>
        <begin position="58"/>
        <end position="78"/>
    </location>
</feature>
<dbReference type="HOGENOM" id="CLU_011899_7_1_9"/>
<dbReference type="EC" id="1.10.3.-" evidence="21"/>
<accession>A0A0A8HUE0</accession>
<dbReference type="GO" id="GO:0006119">
    <property type="term" value="P:oxidative phosphorylation"/>
    <property type="evidence" value="ECO:0007669"/>
    <property type="project" value="UniProtKB-UniPathway"/>
</dbReference>
<evidence type="ECO:0000256" key="9">
    <source>
        <dbReference type="ARBA" id="ARBA00022660"/>
    </source>
</evidence>
<evidence type="ECO:0000256" key="20">
    <source>
        <dbReference type="RuleBase" id="RU000370"/>
    </source>
</evidence>
<dbReference type="GO" id="GO:0015990">
    <property type="term" value="P:electron transport coupled proton transport"/>
    <property type="evidence" value="ECO:0007669"/>
    <property type="project" value="TreeGrafter"/>
</dbReference>
<dbReference type="KEGG" id="shu:SHYC_09020"/>
<evidence type="ECO:0000256" key="4">
    <source>
        <dbReference type="ARBA" id="ARBA00004673"/>
    </source>
</evidence>
<comment type="function">
    <text evidence="2 21">Catalyzes quinol oxidation with the concomitant reduction of oxygen to water.</text>
</comment>
<keyword evidence="13 20" id="KW-0249">Electron transport</keyword>
<keyword evidence="7 21" id="KW-1003">Cell membrane</keyword>
<evidence type="ECO:0000256" key="10">
    <source>
        <dbReference type="ARBA" id="ARBA00022692"/>
    </source>
</evidence>
<keyword evidence="14 21" id="KW-1133">Transmembrane helix</keyword>
<dbReference type="InterPro" id="IPR036927">
    <property type="entry name" value="Cyt_c_oxase-like_su1_sf"/>
</dbReference>
<dbReference type="InterPro" id="IPR023616">
    <property type="entry name" value="Cyt_c_oxase-like_su1_dom"/>
</dbReference>
<evidence type="ECO:0000256" key="19">
    <source>
        <dbReference type="ARBA" id="ARBA00023136"/>
    </source>
</evidence>
<organism evidence="22 23">
    <name type="scientific">Staphylococcus hyicus</name>
    <dbReference type="NCBI Taxonomy" id="1284"/>
    <lineage>
        <taxon>Bacteria</taxon>
        <taxon>Bacillati</taxon>
        <taxon>Bacillota</taxon>
        <taxon>Bacilli</taxon>
        <taxon>Bacillales</taxon>
        <taxon>Staphylococcaceae</taxon>
        <taxon>Staphylococcus</taxon>
    </lineage>
</organism>
<feature type="transmembrane region" description="Helical" evidence="21">
    <location>
        <begin position="98"/>
        <end position="122"/>
    </location>
</feature>
<dbReference type="NCBIfam" id="TIGR02882">
    <property type="entry name" value="QoxB"/>
    <property type="match status" value="1"/>
</dbReference>
<evidence type="ECO:0000256" key="18">
    <source>
        <dbReference type="ARBA" id="ARBA00023065"/>
    </source>
</evidence>
<feature type="transmembrane region" description="Helical" evidence="21">
    <location>
        <begin position="268"/>
        <end position="290"/>
    </location>
</feature>
<keyword evidence="18 21" id="KW-0406">Ion transport</keyword>
<keyword evidence="17 21" id="KW-0186">Copper</keyword>
<comment type="cofactor">
    <cofactor evidence="21">
        <name>ferriheme a</name>
        <dbReference type="ChEBI" id="CHEBI:60532"/>
    </cofactor>
    <text evidence="21">Heme A3.</text>
</comment>
<evidence type="ECO:0000256" key="15">
    <source>
        <dbReference type="ARBA" id="ARBA00023002"/>
    </source>
</evidence>